<name>A0ABR8H1E8_9CYAN</name>
<dbReference type="Proteomes" id="UP000660380">
    <property type="component" value="Unassembled WGS sequence"/>
</dbReference>
<feature type="domain" description="CHAT" evidence="3">
    <location>
        <begin position="12"/>
        <end position="161"/>
    </location>
</feature>
<protein>
    <submittedName>
        <fullName evidence="4">CHAT domain-containing protein</fullName>
    </submittedName>
</protein>
<dbReference type="InterPro" id="IPR024983">
    <property type="entry name" value="CHAT_dom"/>
</dbReference>
<evidence type="ECO:0000313" key="5">
    <source>
        <dbReference type="Proteomes" id="UP000660380"/>
    </source>
</evidence>
<evidence type="ECO:0000256" key="1">
    <source>
        <dbReference type="SAM" id="Coils"/>
    </source>
</evidence>
<dbReference type="EMBL" id="JACJTA010000186">
    <property type="protein sequence ID" value="MBD2609647.1"/>
    <property type="molecule type" value="Genomic_DNA"/>
</dbReference>
<accession>A0ABR8H1E8</accession>
<feature type="coiled-coil region" evidence="1">
    <location>
        <begin position="272"/>
        <end position="299"/>
    </location>
</feature>
<gene>
    <name evidence="4" type="ORF">H6G81_35475</name>
</gene>
<dbReference type="Pfam" id="PF12770">
    <property type="entry name" value="CHAT"/>
    <property type="match status" value="1"/>
</dbReference>
<keyword evidence="1" id="KW-0175">Coiled coil</keyword>
<evidence type="ECO:0000259" key="3">
    <source>
        <dbReference type="Pfam" id="PF12770"/>
    </source>
</evidence>
<evidence type="ECO:0000256" key="2">
    <source>
        <dbReference type="SAM" id="MobiDB-lite"/>
    </source>
</evidence>
<feature type="region of interest" description="Disordered" evidence="2">
    <location>
        <begin position="204"/>
        <end position="235"/>
    </location>
</feature>
<keyword evidence="5" id="KW-1185">Reference proteome</keyword>
<reference evidence="4 5" key="1">
    <citation type="journal article" date="2020" name="ISME J.">
        <title>Comparative genomics reveals insights into cyanobacterial evolution and habitat adaptation.</title>
        <authorList>
            <person name="Chen M.Y."/>
            <person name="Teng W.K."/>
            <person name="Zhao L."/>
            <person name="Hu C.X."/>
            <person name="Zhou Y.K."/>
            <person name="Han B.P."/>
            <person name="Song L.R."/>
            <person name="Shu W.S."/>
        </authorList>
    </citation>
    <scope>NUCLEOTIDE SEQUENCE [LARGE SCALE GENOMIC DNA]</scope>
    <source>
        <strain evidence="4 5">FACHB-248</strain>
    </source>
</reference>
<sequence>MNDSTALKSILLMAANPKRAKSLRLQEEEREIKEQLRLAGYGKTPINSTGATRPRDIRQAMLDFKPQIVHFSGHGAEEDGLVFEDVTGQEKLVSSQALADLFRLFSNRVECVVLNACYSKFQAEAIARHVNYVVGMSKAIGDRAAIEFAIGFYSALGAEESIEFAYELGCNAIQLEGILEHLTPVLYIKGKLFQLHQDNSELQNEESLFGKNQKTDDLSSTTQQAPSDKLTDSQRRRLKVQRDTLQIDWDLRQEKLKQLRQSSAIEASAAIRFQLQQQIQAEETQLLQLNDELDKIEQILHHGESSFEEKRDTTRGQFDISTLQTSSVLAAQQNIETQRLSSKDEIIYDLINKLFDALCSPNLEVGMQKFEAIAHKSLFQNGHIDPAFSKNSLSVAFKNVNLYKRPIEIIDTQPTGRTKLGLRADKEDGKEEKYAIARYDNFKGLYHVRIFFPADDRAAKISGLSL</sequence>
<dbReference type="RefSeq" id="WP_063628686.1">
    <property type="nucleotide sequence ID" value="NZ_JACJTA010000186.1"/>
</dbReference>
<organism evidence="4 5">
    <name type="scientific">Scytonema hofmannii FACHB-248</name>
    <dbReference type="NCBI Taxonomy" id="1842502"/>
    <lineage>
        <taxon>Bacteria</taxon>
        <taxon>Bacillati</taxon>
        <taxon>Cyanobacteriota</taxon>
        <taxon>Cyanophyceae</taxon>
        <taxon>Nostocales</taxon>
        <taxon>Scytonemataceae</taxon>
        <taxon>Scytonema</taxon>
    </lineage>
</organism>
<evidence type="ECO:0000313" key="4">
    <source>
        <dbReference type="EMBL" id="MBD2609647.1"/>
    </source>
</evidence>
<proteinExistence type="predicted"/>
<feature type="compositionally biased region" description="Polar residues" evidence="2">
    <location>
        <begin position="204"/>
        <end position="226"/>
    </location>
</feature>
<comment type="caution">
    <text evidence="4">The sequence shown here is derived from an EMBL/GenBank/DDBJ whole genome shotgun (WGS) entry which is preliminary data.</text>
</comment>